<dbReference type="EMBL" id="JABZQQ010000121">
    <property type="protein sequence ID" value="MBF1266029.1"/>
    <property type="molecule type" value="Genomic_DNA"/>
</dbReference>
<organism evidence="1 2">
    <name type="scientific">Neisseria sicca</name>
    <dbReference type="NCBI Taxonomy" id="490"/>
    <lineage>
        <taxon>Bacteria</taxon>
        <taxon>Pseudomonadati</taxon>
        <taxon>Pseudomonadota</taxon>
        <taxon>Betaproteobacteria</taxon>
        <taxon>Neisseriales</taxon>
        <taxon>Neisseriaceae</taxon>
        <taxon>Neisseria</taxon>
    </lineage>
</organism>
<dbReference type="Gene3D" id="3.40.710.10">
    <property type="entry name" value="DD-peptidase/beta-lactamase superfamily"/>
    <property type="match status" value="1"/>
</dbReference>
<evidence type="ECO:0008006" key="3">
    <source>
        <dbReference type="Google" id="ProtNLM"/>
    </source>
</evidence>
<name>A0A930DI61_NEISI</name>
<evidence type="ECO:0000313" key="1">
    <source>
        <dbReference type="EMBL" id="MBF1266029.1"/>
    </source>
</evidence>
<reference evidence="1" key="1">
    <citation type="submission" date="2020-04" db="EMBL/GenBank/DDBJ databases">
        <title>Deep metagenomics examines the oral microbiome during advanced dental caries in children, revealing novel taxa and co-occurrences with host molecules.</title>
        <authorList>
            <person name="Baker J.L."/>
            <person name="Morton J.T."/>
            <person name="Dinis M."/>
            <person name="Alvarez R."/>
            <person name="Tran N.C."/>
            <person name="Knight R."/>
            <person name="Edlund A."/>
        </authorList>
    </citation>
    <scope>NUCLEOTIDE SEQUENCE</scope>
    <source>
        <strain evidence="1">JCVI_32_bin.62</strain>
    </source>
</reference>
<dbReference type="InterPro" id="IPR012338">
    <property type="entry name" value="Beta-lactam/transpept-like"/>
</dbReference>
<dbReference type="AlphaFoldDB" id="A0A930DI61"/>
<sequence>MRQIAPTPLKAHYGLHGGFVRGTGHMPNVCGYLANPNAFAGLGGGSTFYMVDPERELTVVFLSAGFIEGLPHLIRAAKLNDLVLAACE</sequence>
<protein>
    <recommendedName>
        <fullName evidence="3">Beta-lactamase-related domain-containing protein</fullName>
    </recommendedName>
</protein>
<comment type="caution">
    <text evidence="1">The sequence shown here is derived from an EMBL/GenBank/DDBJ whole genome shotgun (WGS) entry which is preliminary data.</text>
</comment>
<accession>A0A930DI61</accession>
<gene>
    <name evidence="1" type="ORF">HXM80_10395</name>
</gene>
<dbReference type="Proteomes" id="UP000780345">
    <property type="component" value="Unassembled WGS sequence"/>
</dbReference>
<dbReference type="SUPFAM" id="SSF56601">
    <property type="entry name" value="beta-lactamase/transpeptidase-like"/>
    <property type="match status" value="1"/>
</dbReference>
<proteinExistence type="predicted"/>
<evidence type="ECO:0000313" key="2">
    <source>
        <dbReference type="Proteomes" id="UP000780345"/>
    </source>
</evidence>